<dbReference type="PANTHER" id="PTHR12419">
    <property type="entry name" value="OTU DOMAIN CONTAINING PROTEIN"/>
    <property type="match status" value="1"/>
</dbReference>
<dbReference type="InterPro" id="IPR003323">
    <property type="entry name" value="OTU_dom"/>
</dbReference>
<protein>
    <recommendedName>
        <fullName evidence="1">OTU domain-containing protein</fullName>
    </recommendedName>
</protein>
<gene>
    <name evidence="2" type="ORF">Zmor_010551</name>
</gene>
<dbReference type="GO" id="GO:0016579">
    <property type="term" value="P:protein deubiquitination"/>
    <property type="evidence" value="ECO:0007669"/>
    <property type="project" value="TreeGrafter"/>
</dbReference>
<dbReference type="PROSITE" id="PS50802">
    <property type="entry name" value="OTU"/>
    <property type="match status" value="1"/>
</dbReference>
<dbReference type="Proteomes" id="UP001168821">
    <property type="component" value="Unassembled WGS sequence"/>
</dbReference>
<keyword evidence="3" id="KW-1185">Reference proteome</keyword>
<dbReference type="GO" id="GO:0004843">
    <property type="term" value="F:cysteine-type deubiquitinase activity"/>
    <property type="evidence" value="ECO:0007669"/>
    <property type="project" value="TreeGrafter"/>
</dbReference>
<dbReference type="SUPFAM" id="SSF54001">
    <property type="entry name" value="Cysteine proteinases"/>
    <property type="match status" value="1"/>
</dbReference>
<evidence type="ECO:0000259" key="1">
    <source>
        <dbReference type="PROSITE" id="PS50802"/>
    </source>
</evidence>
<name>A0AA38IL68_9CUCU</name>
<evidence type="ECO:0000313" key="3">
    <source>
        <dbReference type="Proteomes" id="UP001168821"/>
    </source>
</evidence>
<dbReference type="Pfam" id="PF02338">
    <property type="entry name" value="OTU"/>
    <property type="match status" value="1"/>
</dbReference>
<comment type="caution">
    <text evidence="2">The sequence shown here is derived from an EMBL/GenBank/DDBJ whole genome shotgun (WGS) entry which is preliminary data.</text>
</comment>
<dbReference type="Gene3D" id="3.90.70.80">
    <property type="match status" value="1"/>
</dbReference>
<dbReference type="CDD" id="cd22757">
    <property type="entry name" value="OTU_P87_VP80-like"/>
    <property type="match status" value="1"/>
</dbReference>
<evidence type="ECO:0000313" key="2">
    <source>
        <dbReference type="EMBL" id="KAJ3658830.1"/>
    </source>
</evidence>
<dbReference type="AlphaFoldDB" id="A0AA38IL68"/>
<dbReference type="EMBL" id="JALNTZ010000003">
    <property type="protein sequence ID" value="KAJ3658830.1"/>
    <property type="molecule type" value="Genomic_DNA"/>
</dbReference>
<reference evidence="2" key="1">
    <citation type="journal article" date="2023" name="G3 (Bethesda)">
        <title>Whole genome assemblies of Zophobas morio and Tenebrio molitor.</title>
        <authorList>
            <person name="Kaur S."/>
            <person name="Stinson S.A."/>
            <person name="diCenzo G.C."/>
        </authorList>
    </citation>
    <scope>NUCLEOTIDE SEQUENCE</scope>
    <source>
        <strain evidence="2">QUZm001</strain>
    </source>
</reference>
<proteinExistence type="predicted"/>
<accession>A0AA38IL68</accession>
<sequence length="244" mass="28137">MVVEILNINGAMVPHTVVPIIGDGACLFRAISYLLYGTEVMAREVREIIVTHVVERWDEFSILSHGRDGNNFNSAADYLAEMSQSYTYGGLCELVASGQIFPYVFEVYYNGELYEKFGIEENPVCKLRFSTSHDLSNGHFDVYQSSEDQLIPSFISQNDTEKKKHHRARFTDATRKKQLKDAAIKYMQRNPDVHRKAFMVYQRKNPEAHRAAVMTYQQNNPDVHRASVFRHEICFRGKLKLCLE</sequence>
<organism evidence="2 3">
    <name type="scientific">Zophobas morio</name>
    <dbReference type="NCBI Taxonomy" id="2755281"/>
    <lineage>
        <taxon>Eukaryota</taxon>
        <taxon>Metazoa</taxon>
        <taxon>Ecdysozoa</taxon>
        <taxon>Arthropoda</taxon>
        <taxon>Hexapoda</taxon>
        <taxon>Insecta</taxon>
        <taxon>Pterygota</taxon>
        <taxon>Neoptera</taxon>
        <taxon>Endopterygota</taxon>
        <taxon>Coleoptera</taxon>
        <taxon>Polyphaga</taxon>
        <taxon>Cucujiformia</taxon>
        <taxon>Tenebrionidae</taxon>
        <taxon>Zophobas</taxon>
    </lineage>
</organism>
<dbReference type="InterPro" id="IPR038765">
    <property type="entry name" value="Papain-like_cys_pep_sf"/>
</dbReference>
<dbReference type="InterPro" id="IPR050704">
    <property type="entry name" value="Peptidase_C85-like"/>
</dbReference>
<feature type="domain" description="OTU" evidence="1">
    <location>
        <begin position="15"/>
        <end position="146"/>
    </location>
</feature>